<sequence>MYFPLWPRTRFLRPDFINGRLGWRKIIIIGDQTQLLIKCTEFIASIYLSSSESTSPSSCKRYNYTHAHSGSYKYKSAGLSAFYWKM</sequence>
<keyword evidence="2" id="KW-1185">Reference proteome</keyword>
<gene>
    <name evidence="1" type="ORF">VTL71DRAFT_9219</name>
</gene>
<comment type="caution">
    <text evidence="1">The sequence shown here is derived from an EMBL/GenBank/DDBJ whole genome shotgun (WGS) entry which is preliminary data.</text>
</comment>
<reference evidence="1 2" key="1">
    <citation type="journal article" date="2024" name="Commun. Biol.">
        <title>Comparative genomic analysis of thermophilic fungi reveals convergent evolutionary adaptations and gene losses.</title>
        <authorList>
            <person name="Steindorff A.S."/>
            <person name="Aguilar-Pontes M.V."/>
            <person name="Robinson A.J."/>
            <person name="Andreopoulos B."/>
            <person name="LaButti K."/>
            <person name="Kuo A."/>
            <person name="Mondo S."/>
            <person name="Riley R."/>
            <person name="Otillar R."/>
            <person name="Haridas S."/>
            <person name="Lipzen A."/>
            <person name="Grimwood J."/>
            <person name="Schmutz J."/>
            <person name="Clum A."/>
            <person name="Reid I.D."/>
            <person name="Moisan M.C."/>
            <person name="Butler G."/>
            <person name="Nguyen T.T.M."/>
            <person name="Dewar K."/>
            <person name="Conant G."/>
            <person name="Drula E."/>
            <person name="Henrissat B."/>
            <person name="Hansel C."/>
            <person name="Singer S."/>
            <person name="Hutchinson M.I."/>
            <person name="de Vries R.P."/>
            <person name="Natvig D.O."/>
            <person name="Powell A.J."/>
            <person name="Tsang A."/>
            <person name="Grigoriev I.V."/>
        </authorList>
    </citation>
    <scope>NUCLEOTIDE SEQUENCE [LARGE SCALE GENOMIC DNA]</scope>
    <source>
        <strain evidence="1 2">CBS 494.80</strain>
    </source>
</reference>
<dbReference type="EMBL" id="JAZHXI010000021">
    <property type="protein sequence ID" value="KAL2060578.1"/>
    <property type="molecule type" value="Genomic_DNA"/>
</dbReference>
<feature type="non-terminal residue" evidence="1">
    <location>
        <position position="86"/>
    </location>
</feature>
<evidence type="ECO:0000313" key="1">
    <source>
        <dbReference type="EMBL" id="KAL2060578.1"/>
    </source>
</evidence>
<organism evidence="1 2">
    <name type="scientific">Oculimacula yallundae</name>
    <dbReference type="NCBI Taxonomy" id="86028"/>
    <lineage>
        <taxon>Eukaryota</taxon>
        <taxon>Fungi</taxon>
        <taxon>Dikarya</taxon>
        <taxon>Ascomycota</taxon>
        <taxon>Pezizomycotina</taxon>
        <taxon>Leotiomycetes</taxon>
        <taxon>Helotiales</taxon>
        <taxon>Ploettnerulaceae</taxon>
        <taxon>Oculimacula</taxon>
    </lineage>
</organism>
<accession>A0ABR4BV48</accession>
<proteinExistence type="predicted"/>
<name>A0ABR4BV48_9HELO</name>
<dbReference type="Proteomes" id="UP001595075">
    <property type="component" value="Unassembled WGS sequence"/>
</dbReference>
<evidence type="ECO:0000313" key="2">
    <source>
        <dbReference type="Proteomes" id="UP001595075"/>
    </source>
</evidence>
<protein>
    <submittedName>
        <fullName evidence="1">Uncharacterized protein</fullName>
    </submittedName>
</protein>